<keyword evidence="2" id="KW-0812">Transmembrane</keyword>
<dbReference type="EMBL" id="JBHTLX010000002">
    <property type="protein sequence ID" value="MFD1246327.1"/>
    <property type="molecule type" value="Genomic_DNA"/>
</dbReference>
<comment type="caution">
    <text evidence="4">The sequence shown here is derived from an EMBL/GenBank/DDBJ whole genome shotgun (WGS) entry which is preliminary data.</text>
</comment>
<keyword evidence="5" id="KW-1185">Reference proteome</keyword>
<dbReference type="Gene3D" id="3.40.630.190">
    <property type="entry name" value="LCP protein"/>
    <property type="match status" value="1"/>
</dbReference>
<accession>A0ABW3VTW4</accession>
<gene>
    <name evidence="4" type="ORF">ACFQ3F_00865</name>
</gene>
<dbReference type="NCBIfam" id="TIGR00350">
    <property type="entry name" value="lytR_cpsA_psr"/>
    <property type="match status" value="1"/>
</dbReference>
<dbReference type="InterPro" id="IPR004474">
    <property type="entry name" value="LytR_CpsA_psr"/>
</dbReference>
<comment type="similarity">
    <text evidence="1">Belongs to the LytR/CpsA/Psr (LCP) family.</text>
</comment>
<keyword evidence="2" id="KW-0472">Membrane</keyword>
<dbReference type="PANTHER" id="PTHR33392:SF6">
    <property type="entry name" value="POLYISOPRENYL-TEICHOIC ACID--PEPTIDOGLYCAN TEICHOIC ACID TRANSFERASE TAGU"/>
    <property type="match status" value="1"/>
</dbReference>
<dbReference type="Pfam" id="PF03816">
    <property type="entry name" value="LytR_cpsA_psr"/>
    <property type="match status" value="1"/>
</dbReference>
<dbReference type="InterPro" id="IPR050922">
    <property type="entry name" value="LytR/CpsA/Psr_CW_biosynth"/>
</dbReference>
<dbReference type="RefSeq" id="WP_367920698.1">
    <property type="nucleotide sequence ID" value="NZ_BAABAC010000036.1"/>
</dbReference>
<name>A0ABW3VTW4_9ACTN</name>
<keyword evidence="2" id="KW-1133">Transmembrane helix</keyword>
<feature type="domain" description="Cell envelope-related transcriptional attenuator" evidence="3">
    <location>
        <begin position="93"/>
        <end position="221"/>
    </location>
</feature>
<organism evidence="4 5">
    <name type="scientific">Nocardioides ginsengisoli</name>
    <dbReference type="NCBI Taxonomy" id="363868"/>
    <lineage>
        <taxon>Bacteria</taxon>
        <taxon>Bacillati</taxon>
        <taxon>Actinomycetota</taxon>
        <taxon>Actinomycetes</taxon>
        <taxon>Propionibacteriales</taxon>
        <taxon>Nocardioidaceae</taxon>
        <taxon>Nocardioides</taxon>
    </lineage>
</organism>
<protein>
    <submittedName>
        <fullName evidence="4">LCP family protein</fullName>
    </submittedName>
</protein>
<sequence>MSRRPRNTALRILIGTTLVLAVVVGALVLYTNQQLRNIPRFPLDLDRPGRPAAAAGDALNILIAGVDDPDGSGRGPTVEKALAGKVWPQGAFRSDAIIVLHLPADRRTAQLVSIPRDSYVDVAGHRRTKINAAFSYGGPQLLARTVEDLGGIRIDHVVVVDFRGLARITDIVGGVDVYVDGSRRHLDGREALAYVRERHALLRGDLDRVQRQQNFLRALLAGLVRTGTVANPVRLLRLTHQLASTIAVDDGLDAGTIRGLALDSRGLRPGDLTFATVPVTGTPTIAGASVVTLDLPRTASMLRSLGEGALVDWLEGNHTDTLPGQRQVR</sequence>
<dbReference type="Proteomes" id="UP001597229">
    <property type="component" value="Unassembled WGS sequence"/>
</dbReference>
<evidence type="ECO:0000256" key="1">
    <source>
        <dbReference type="ARBA" id="ARBA00006068"/>
    </source>
</evidence>
<proteinExistence type="inferred from homology"/>
<reference evidence="5" key="1">
    <citation type="journal article" date="2019" name="Int. J. Syst. Evol. Microbiol.">
        <title>The Global Catalogue of Microorganisms (GCM) 10K type strain sequencing project: providing services to taxonomists for standard genome sequencing and annotation.</title>
        <authorList>
            <consortium name="The Broad Institute Genomics Platform"/>
            <consortium name="The Broad Institute Genome Sequencing Center for Infectious Disease"/>
            <person name="Wu L."/>
            <person name="Ma J."/>
        </authorList>
    </citation>
    <scope>NUCLEOTIDE SEQUENCE [LARGE SCALE GENOMIC DNA]</scope>
    <source>
        <strain evidence="5">CCUG 52478</strain>
    </source>
</reference>
<feature type="transmembrane region" description="Helical" evidence="2">
    <location>
        <begin position="12"/>
        <end position="30"/>
    </location>
</feature>
<evidence type="ECO:0000313" key="4">
    <source>
        <dbReference type="EMBL" id="MFD1246327.1"/>
    </source>
</evidence>
<evidence type="ECO:0000256" key="2">
    <source>
        <dbReference type="SAM" id="Phobius"/>
    </source>
</evidence>
<evidence type="ECO:0000259" key="3">
    <source>
        <dbReference type="Pfam" id="PF03816"/>
    </source>
</evidence>
<evidence type="ECO:0000313" key="5">
    <source>
        <dbReference type="Proteomes" id="UP001597229"/>
    </source>
</evidence>
<dbReference type="PANTHER" id="PTHR33392">
    <property type="entry name" value="POLYISOPRENYL-TEICHOIC ACID--PEPTIDOGLYCAN TEICHOIC ACID TRANSFERASE TAGU"/>
    <property type="match status" value="1"/>
</dbReference>